<feature type="transmembrane region" description="Helical" evidence="6">
    <location>
        <begin position="223"/>
        <end position="246"/>
    </location>
</feature>
<comment type="subcellular location">
    <subcellularLocation>
        <location evidence="1">Cell membrane</location>
        <topology evidence="1">Multi-pass membrane protein</topology>
    </subcellularLocation>
</comment>
<evidence type="ECO:0000256" key="2">
    <source>
        <dbReference type="ARBA" id="ARBA00022475"/>
    </source>
</evidence>
<dbReference type="InterPro" id="IPR002797">
    <property type="entry name" value="Polysacc_synth"/>
</dbReference>
<gene>
    <name evidence="7" type="primary">spoVB</name>
    <name evidence="7" type="ORF">ACFP7A_00565</name>
</gene>
<feature type="transmembrane region" description="Helical" evidence="6">
    <location>
        <begin position="155"/>
        <end position="180"/>
    </location>
</feature>
<feature type="transmembrane region" description="Helical" evidence="6">
    <location>
        <begin position="489"/>
        <end position="508"/>
    </location>
</feature>
<reference evidence="8" key="1">
    <citation type="journal article" date="2019" name="Int. J. Syst. Evol. Microbiol.">
        <title>The Global Catalogue of Microorganisms (GCM) 10K type strain sequencing project: providing services to taxonomists for standard genome sequencing and annotation.</title>
        <authorList>
            <consortium name="The Broad Institute Genomics Platform"/>
            <consortium name="The Broad Institute Genome Sequencing Center for Infectious Disease"/>
            <person name="Wu L."/>
            <person name="Ma J."/>
        </authorList>
    </citation>
    <scope>NUCLEOTIDE SEQUENCE [LARGE SCALE GENOMIC DNA]</scope>
    <source>
        <strain evidence="8">CCUG 42001</strain>
    </source>
</reference>
<evidence type="ECO:0000256" key="4">
    <source>
        <dbReference type="ARBA" id="ARBA00022989"/>
    </source>
</evidence>
<dbReference type="PANTHER" id="PTHR30250:SF24">
    <property type="entry name" value="STAGE V SPORULATION PROTEIN B"/>
    <property type="match status" value="1"/>
</dbReference>
<feature type="transmembrane region" description="Helical" evidence="6">
    <location>
        <begin position="352"/>
        <end position="373"/>
    </location>
</feature>
<evidence type="ECO:0000256" key="3">
    <source>
        <dbReference type="ARBA" id="ARBA00022692"/>
    </source>
</evidence>
<dbReference type="EMBL" id="JBHSTQ010000001">
    <property type="protein sequence ID" value="MFC6385079.1"/>
    <property type="molecule type" value="Genomic_DNA"/>
</dbReference>
<dbReference type="InterPro" id="IPR050833">
    <property type="entry name" value="Poly_Biosynth_Transport"/>
</dbReference>
<dbReference type="InterPro" id="IPR024923">
    <property type="entry name" value="PG_synth_SpoVB"/>
</dbReference>
<dbReference type="Proteomes" id="UP001596267">
    <property type="component" value="Unassembled WGS sequence"/>
</dbReference>
<dbReference type="PANTHER" id="PTHR30250">
    <property type="entry name" value="PST FAMILY PREDICTED COLANIC ACID TRANSPORTER"/>
    <property type="match status" value="1"/>
</dbReference>
<protein>
    <submittedName>
        <fullName evidence="7">Stage V sporulation protein B</fullName>
    </submittedName>
</protein>
<proteinExistence type="predicted"/>
<feature type="transmembrane region" description="Helical" evidence="6">
    <location>
        <begin position="82"/>
        <end position="106"/>
    </location>
</feature>
<evidence type="ECO:0000256" key="5">
    <source>
        <dbReference type="ARBA" id="ARBA00023136"/>
    </source>
</evidence>
<dbReference type="Pfam" id="PF01943">
    <property type="entry name" value="Polysacc_synt"/>
    <property type="match status" value="1"/>
</dbReference>
<feature type="transmembrane region" description="Helical" evidence="6">
    <location>
        <begin position="112"/>
        <end position="134"/>
    </location>
</feature>
<dbReference type="NCBIfam" id="TIGR02900">
    <property type="entry name" value="spore_V_B"/>
    <property type="match status" value="1"/>
</dbReference>
<evidence type="ECO:0000313" key="8">
    <source>
        <dbReference type="Proteomes" id="UP001596267"/>
    </source>
</evidence>
<evidence type="ECO:0000256" key="1">
    <source>
        <dbReference type="ARBA" id="ARBA00004651"/>
    </source>
</evidence>
<dbReference type="RefSeq" id="WP_354327151.1">
    <property type="nucleotide sequence ID" value="NZ_JAMXWN010000005.1"/>
</dbReference>
<feature type="transmembrane region" description="Helical" evidence="6">
    <location>
        <begin position="192"/>
        <end position="211"/>
    </location>
</feature>
<keyword evidence="8" id="KW-1185">Reference proteome</keyword>
<accession>A0ABW1WC76</accession>
<keyword evidence="3 6" id="KW-0812">Transmembrane</keyword>
<keyword evidence="4 6" id="KW-1133">Transmembrane helix</keyword>
<dbReference type="CDD" id="cd13124">
    <property type="entry name" value="MATE_SpoVB_like"/>
    <property type="match status" value="1"/>
</dbReference>
<feature type="transmembrane region" description="Helical" evidence="6">
    <location>
        <begin position="429"/>
        <end position="446"/>
    </location>
</feature>
<evidence type="ECO:0000313" key="7">
    <source>
        <dbReference type="EMBL" id="MFC6385079.1"/>
    </source>
</evidence>
<keyword evidence="5 6" id="KW-0472">Membrane</keyword>
<organism evidence="7 8">
    <name type="scientific">Sporolactobacillus kofuensis</name>
    <dbReference type="NCBI Taxonomy" id="269672"/>
    <lineage>
        <taxon>Bacteria</taxon>
        <taxon>Bacillati</taxon>
        <taxon>Bacillota</taxon>
        <taxon>Bacilli</taxon>
        <taxon>Bacillales</taxon>
        <taxon>Sporolactobacillaceae</taxon>
        <taxon>Sporolactobacillus</taxon>
    </lineage>
</organism>
<comment type="caution">
    <text evidence="7">The sequence shown here is derived from an EMBL/GenBank/DDBJ whole genome shotgun (WGS) entry which is preliminary data.</text>
</comment>
<evidence type="ECO:0000256" key="6">
    <source>
        <dbReference type="SAM" id="Phobius"/>
    </source>
</evidence>
<feature type="transmembrane region" description="Helical" evidence="6">
    <location>
        <begin position="252"/>
        <end position="274"/>
    </location>
</feature>
<feature type="transmembrane region" description="Helical" evidence="6">
    <location>
        <begin position="394"/>
        <end position="413"/>
    </location>
</feature>
<dbReference type="InterPro" id="IPR014249">
    <property type="entry name" value="Spore_V_B"/>
</dbReference>
<feature type="transmembrane region" description="Helical" evidence="6">
    <location>
        <begin position="458"/>
        <end position="477"/>
    </location>
</feature>
<keyword evidence="2" id="KW-1003">Cell membrane</keyword>
<sequence>MPIIAYLRKNTKHNLNGLTAYFIKYAEISDSLSCLSILNAYNSISPQLSVQTLVVNQGELYLNATVKGGQTMTRQSFLKGSFILMSAGLVTRILGMINGMVLARVIGDEGVGLFMMAFPAMLLVVTLTEIGLPVAISKLVAEAQAFGNYRKIKLVLVWSLAIVSIVSVILTTVMLLIIPITAKYLFADTRVVYPLLAITPVIPIVAVSSVLRGYFQGIRNMKPYAFSGIVEQIVRISLVATLANLLMPYGVAYAAAGAMIAGSAGECASLLYMLHVFKREERIKLKGPKRKSLRGTREILSELLRIGLPTMGSRLISSLGNFFEPMIVSHALVIAGFSVATSTQLYGQLTGYAMTLLLLPSFITHALHVSLVPAVSEAYARKSYHLIHYRLNQALRIAMLTGGLSIVVTYMFAEPLMEIIYDSPESAQFLYWMTPFFLIFYFQAPMHAVLQALDLAKAAMYNTLIGMIVKTAMLFVLTCRPEFGIRGTALAICTNVVLVTVLHAVVMFKAIGFSLIIRDYIRTGILIAFSGFVAHILIQRSFTGLALLPRTFILLSLITIFYLMLALFLGLLQKEQLSQLPMIGKWFN</sequence>
<feature type="transmembrane region" description="Helical" evidence="6">
    <location>
        <begin position="550"/>
        <end position="572"/>
    </location>
</feature>
<dbReference type="PIRSF" id="PIRSF038958">
    <property type="entry name" value="PG_synth_SpoVB"/>
    <property type="match status" value="1"/>
</dbReference>
<feature type="transmembrane region" description="Helical" evidence="6">
    <location>
        <begin position="520"/>
        <end position="538"/>
    </location>
</feature>
<feature type="transmembrane region" description="Helical" evidence="6">
    <location>
        <begin position="322"/>
        <end position="340"/>
    </location>
</feature>
<name>A0ABW1WC76_9BACL</name>